<accession>A0A3D8VBK9</accession>
<reference evidence="2 3" key="1">
    <citation type="submission" date="2018-08" db="EMBL/GenBank/DDBJ databases">
        <title>Lysobacter soli KCTC 22011, whole genome shotgun sequence.</title>
        <authorList>
            <person name="Zhang X."/>
            <person name="Feng G."/>
            <person name="Zhu H."/>
        </authorList>
    </citation>
    <scope>NUCLEOTIDE SEQUENCE [LARGE SCALE GENOMIC DNA]</scope>
    <source>
        <strain evidence="2 3">KCTC 22011</strain>
    </source>
</reference>
<proteinExistence type="predicted"/>
<dbReference type="Proteomes" id="UP000256829">
    <property type="component" value="Unassembled WGS sequence"/>
</dbReference>
<dbReference type="AlphaFoldDB" id="A0A3D8VBK9"/>
<organism evidence="2 3">
    <name type="scientific">Lysobacter soli</name>
    <dbReference type="NCBI Taxonomy" id="453783"/>
    <lineage>
        <taxon>Bacteria</taxon>
        <taxon>Pseudomonadati</taxon>
        <taxon>Pseudomonadota</taxon>
        <taxon>Gammaproteobacteria</taxon>
        <taxon>Lysobacterales</taxon>
        <taxon>Lysobacteraceae</taxon>
        <taxon>Lysobacter</taxon>
    </lineage>
</organism>
<gene>
    <name evidence="2" type="ORF">DX912_11880</name>
</gene>
<dbReference type="InterPro" id="IPR054545">
    <property type="entry name" value="ApeI-like"/>
</dbReference>
<evidence type="ECO:0000259" key="1">
    <source>
        <dbReference type="Pfam" id="PF22818"/>
    </source>
</evidence>
<dbReference type="SUPFAM" id="SSF54637">
    <property type="entry name" value="Thioesterase/thiol ester dehydrase-isomerase"/>
    <property type="match status" value="1"/>
</dbReference>
<dbReference type="RefSeq" id="WP_115842727.1">
    <property type="nucleotide sequence ID" value="NZ_CP183976.1"/>
</dbReference>
<evidence type="ECO:0000313" key="3">
    <source>
        <dbReference type="Proteomes" id="UP000256829"/>
    </source>
</evidence>
<dbReference type="Gene3D" id="3.10.129.10">
    <property type="entry name" value="Hotdog Thioesterase"/>
    <property type="match status" value="1"/>
</dbReference>
<name>A0A3D8VBK9_9GAMM</name>
<dbReference type="Pfam" id="PF22818">
    <property type="entry name" value="ApeI-like"/>
    <property type="match status" value="1"/>
</dbReference>
<evidence type="ECO:0000313" key="2">
    <source>
        <dbReference type="EMBL" id="RDY66806.1"/>
    </source>
</evidence>
<keyword evidence="3" id="KW-1185">Reference proteome</keyword>
<feature type="domain" description="ApeI dehydratase-like" evidence="1">
    <location>
        <begin position="2"/>
        <end position="92"/>
    </location>
</feature>
<dbReference type="EMBL" id="QTJR01000007">
    <property type="protein sequence ID" value="RDY66806.1"/>
    <property type="molecule type" value="Genomic_DNA"/>
</dbReference>
<comment type="caution">
    <text evidence="2">The sequence shown here is derived from an EMBL/GenBank/DDBJ whole genome shotgun (WGS) entry which is preliminary data.</text>
</comment>
<sequence length="108" mass="11661">MDFTIRTDHPSLPGHFPGRPLVPGVVVLERVVEAIEAAHGPLPALRLPQVKFLQPLLPGERACIELARIELDGAAPRWRFRVLREATLIASGEIHGGAIHSGAIQATP</sequence>
<protein>
    <recommendedName>
        <fullName evidence="1">ApeI dehydratase-like domain-containing protein</fullName>
    </recommendedName>
</protein>
<dbReference type="InterPro" id="IPR029069">
    <property type="entry name" value="HotDog_dom_sf"/>
</dbReference>